<dbReference type="RefSeq" id="WP_149753013.1">
    <property type="nucleotide sequence ID" value="NZ_VRLW01000001.1"/>
</dbReference>
<accession>A0A5B1CR14</accession>
<keyword evidence="2" id="KW-1133">Transmembrane helix</keyword>
<gene>
    <name evidence="3" type="ORF">LF1_48520</name>
</gene>
<dbReference type="OrthoDB" id="222878at2"/>
<evidence type="ECO:0000313" key="3">
    <source>
        <dbReference type="EMBL" id="KAA1262289.1"/>
    </source>
</evidence>
<sequence length="796" mass="87284">MPRALFLFAILCVPMIVGCEGCRRDDAEERKKQLEKDEAPKQDFTARPPQPFPADGNQSGNAIKPGHWTSASQTLQSNKVDARGELTSVCGSRGISLRSGLETRSVGSVPSIRPIVMPKGQRRRFDYRLLPPIPTGAEQKTCFLTSQFSSAGQSVFFDAGSQPFRMMRSQEYFFVILTERPERFAKLKQGDWVRHYYDQDAFELDPLSTDLINYRIVIPPTDDVLPIPETMLDWTSTAVVLWDDLSADALTPDQMTAMSDWIQFGGRLVVNGAAGSDQVANTVLGSWLPLKPTSNIELDSEAAVELLSGWQVKSDRSTEKQTALVRSQSGRVAVDGTLASDAEPLPESGKLVLTRRIGRGQITQPRFDITSDWIADWNSYDSFINAGILGRPKRTYVRESDSEPIRQLYSNSVQENARGSATAATNSGLRIFSRDASLKKTPKNEQQLREPFAISPITGLSGWTDNSDLVKSFRDVLRSESGIEIPKSSLVVRSLGIYLFLLVPVNYLVFRLLGRLEYAWLAVPVIAIAGAIWVARAARLDIGFARSQTEIAMLELQPGYQRGHLTRVIAIYNSLSSTYDANFKTIDGCGVPIDVVSSGNRKQMDAPDGTTFRSSYDEGPTLAGVAIDSNQIRLIHAEQMIDIGGGISLRQTQGETDSELLVNDSSIDLLDAYLVRKDDDGRTQIANLGGCVGGSTTKPRFRPADSVSVSSDLPMQTASLIQQLASPGIIANGTTRLVGRVDGPIGGFSIEPTTNQQLAQTIVLVNLKHATLPKSEVDENLLSEFRKVTTLKDESP</sequence>
<keyword evidence="2" id="KW-0472">Membrane</keyword>
<proteinExistence type="predicted"/>
<evidence type="ECO:0000256" key="1">
    <source>
        <dbReference type="SAM" id="MobiDB-lite"/>
    </source>
</evidence>
<feature type="compositionally biased region" description="Basic and acidic residues" evidence="1">
    <location>
        <begin position="30"/>
        <end position="41"/>
    </location>
</feature>
<dbReference type="EMBL" id="VRLW01000001">
    <property type="protein sequence ID" value="KAA1262289.1"/>
    <property type="molecule type" value="Genomic_DNA"/>
</dbReference>
<keyword evidence="2" id="KW-0812">Transmembrane</keyword>
<keyword evidence="4" id="KW-1185">Reference proteome</keyword>
<dbReference type="Gene3D" id="3.40.50.880">
    <property type="match status" value="1"/>
</dbReference>
<dbReference type="Proteomes" id="UP000322699">
    <property type="component" value="Unassembled WGS sequence"/>
</dbReference>
<name>A0A5B1CR14_9BACT</name>
<evidence type="ECO:0000256" key="2">
    <source>
        <dbReference type="SAM" id="Phobius"/>
    </source>
</evidence>
<protein>
    <submittedName>
        <fullName evidence="3">Uncharacterized protein</fullName>
    </submittedName>
</protein>
<dbReference type="InterPro" id="IPR029062">
    <property type="entry name" value="Class_I_gatase-like"/>
</dbReference>
<reference evidence="3 4" key="1">
    <citation type="submission" date="2019-08" db="EMBL/GenBank/DDBJ databases">
        <title>Deep-cultivation of Planctomycetes and their phenomic and genomic characterization uncovers novel biology.</title>
        <authorList>
            <person name="Wiegand S."/>
            <person name="Jogler M."/>
            <person name="Boedeker C."/>
            <person name="Pinto D."/>
            <person name="Vollmers J."/>
            <person name="Rivas-Marin E."/>
            <person name="Kohn T."/>
            <person name="Peeters S.H."/>
            <person name="Heuer A."/>
            <person name="Rast P."/>
            <person name="Oberbeckmann S."/>
            <person name="Bunk B."/>
            <person name="Jeske O."/>
            <person name="Meyerdierks A."/>
            <person name="Storesund J.E."/>
            <person name="Kallscheuer N."/>
            <person name="Luecker S."/>
            <person name="Lage O.M."/>
            <person name="Pohl T."/>
            <person name="Merkel B.J."/>
            <person name="Hornburger P."/>
            <person name="Mueller R.-W."/>
            <person name="Bruemmer F."/>
            <person name="Labrenz M."/>
            <person name="Spormann A.M."/>
            <person name="Op Den Camp H."/>
            <person name="Overmann J."/>
            <person name="Amann R."/>
            <person name="Jetten M.S.M."/>
            <person name="Mascher T."/>
            <person name="Medema M.H."/>
            <person name="Devos D.P."/>
            <person name="Kaster A.-K."/>
            <person name="Ovreas L."/>
            <person name="Rohde M."/>
            <person name="Galperin M.Y."/>
            <person name="Jogler C."/>
        </authorList>
    </citation>
    <scope>NUCLEOTIDE SEQUENCE [LARGE SCALE GENOMIC DNA]</scope>
    <source>
        <strain evidence="3 4">LF1</strain>
    </source>
</reference>
<feature type="region of interest" description="Disordered" evidence="1">
    <location>
        <begin position="30"/>
        <end position="68"/>
    </location>
</feature>
<organism evidence="3 4">
    <name type="scientific">Rubripirellula obstinata</name>
    <dbReference type="NCBI Taxonomy" id="406547"/>
    <lineage>
        <taxon>Bacteria</taxon>
        <taxon>Pseudomonadati</taxon>
        <taxon>Planctomycetota</taxon>
        <taxon>Planctomycetia</taxon>
        <taxon>Pirellulales</taxon>
        <taxon>Pirellulaceae</taxon>
        <taxon>Rubripirellula</taxon>
    </lineage>
</organism>
<dbReference type="SUPFAM" id="SSF52317">
    <property type="entry name" value="Class I glutamine amidotransferase-like"/>
    <property type="match status" value="1"/>
</dbReference>
<evidence type="ECO:0000313" key="4">
    <source>
        <dbReference type="Proteomes" id="UP000322699"/>
    </source>
</evidence>
<feature type="transmembrane region" description="Helical" evidence="2">
    <location>
        <begin position="516"/>
        <end position="535"/>
    </location>
</feature>
<dbReference type="AlphaFoldDB" id="A0A5B1CR14"/>
<feature type="transmembrane region" description="Helical" evidence="2">
    <location>
        <begin position="490"/>
        <end position="509"/>
    </location>
</feature>
<dbReference type="PROSITE" id="PS51257">
    <property type="entry name" value="PROKAR_LIPOPROTEIN"/>
    <property type="match status" value="1"/>
</dbReference>
<comment type="caution">
    <text evidence="3">The sequence shown here is derived from an EMBL/GenBank/DDBJ whole genome shotgun (WGS) entry which is preliminary data.</text>
</comment>